<dbReference type="SUPFAM" id="SSF53244">
    <property type="entry name" value="MurD-like peptide ligases, peptide-binding domain"/>
    <property type="match status" value="1"/>
</dbReference>
<dbReference type="SUPFAM" id="SSF53623">
    <property type="entry name" value="MurD-like peptide ligases, catalytic domain"/>
    <property type="match status" value="1"/>
</dbReference>
<name>A0A3G4V850_9VIBR</name>
<dbReference type="NCBIfam" id="NF001123">
    <property type="entry name" value="PRK00139.1-1"/>
    <property type="match status" value="1"/>
</dbReference>
<comment type="pathway">
    <text evidence="13 14">Cell wall biogenesis; peptidoglycan biosynthesis.</text>
</comment>
<keyword evidence="13 18" id="KW-0436">Ligase</keyword>
<keyword evidence="2 13" id="KW-0132">Cell division</keyword>
<evidence type="ECO:0000256" key="7">
    <source>
        <dbReference type="ARBA" id="ARBA00050251"/>
    </source>
</evidence>
<keyword evidence="13" id="KW-0067">ATP-binding</keyword>
<dbReference type="GO" id="GO:0008765">
    <property type="term" value="F:UDP-N-acetylmuramoylalanyl-D-glutamate-2,6-diaminopimelate ligase activity"/>
    <property type="evidence" value="ECO:0007669"/>
    <property type="project" value="UniProtKB-UniRule"/>
</dbReference>
<dbReference type="InterPro" id="IPR013221">
    <property type="entry name" value="Mur_ligase_cen"/>
</dbReference>
<evidence type="ECO:0000256" key="5">
    <source>
        <dbReference type="ARBA" id="ARBA00023306"/>
    </source>
</evidence>
<feature type="binding site" evidence="13">
    <location>
        <position position="39"/>
    </location>
    <ligand>
        <name>UDP-N-acetyl-alpha-D-muramoyl-L-alanyl-D-glutamate</name>
        <dbReference type="ChEBI" id="CHEBI:83900"/>
    </ligand>
</feature>
<evidence type="ECO:0000256" key="4">
    <source>
        <dbReference type="ARBA" id="ARBA00022984"/>
    </source>
</evidence>
<evidence type="ECO:0000259" key="16">
    <source>
        <dbReference type="Pfam" id="PF02875"/>
    </source>
</evidence>
<comment type="PTM">
    <text evidence="13">Carboxylation is probably crucial for Mg(2+) binding and, consequently, for the gamma-phosphate positioning of ATP.</text>
</comment>
<dbReference type="Gene3D" id="3.40.1190.10">
    <property type="entry name" value="Mur-like, catalytic domain"/>
    <property type="match status" value="1"/>
</dbReference>
<comment type="catalytic activity">
    <reaction evidence="7 13">
        <text>UDP-N-acetyl-alpha-D-muramoyl-L-alanyl-D-glutamate + meso-2,6-diaminopimelate + ATP = UDP-N-acetyl-alpha-D-muramoyl-L-alanyl-gamma-D-glutamyl-meso-2,6-diaminopimelate + ADP + phosphate + H(+)</text>
        <dbReference type="Rhea" id="RHEA:23676"/>
        <dbReference type="ChEBI" id="CHEBI:15378"/>
        <dbReference type="ChEBI" id="CHEBI:30616"/>
        <dbReference type="ChEBI" id="CHEBI:43474"/>
        <dbReference type="ChEBI" id="CHEBI:57791"/>
        <dbReference type="ChEBI" id="CHEBI:83900"/>
        <dbReference type="ChEBI" id="CHEBI:83905"/>
        <dbReference type="ChEBI" id="CHEBI:456216"/>
        <dbReference type="EC" id="6.3.2.13"/>
    </reaction>
</comment>
<evidence type="ECO:0000256" key="10">
    <source>
        <dbReference type="ARBA" id="ARBA00075482"/>
    </source>
</evidence>
<accession>A0A3G4V850</accession>
<dbReference type="AlphaFoldDB" id="A0A3G4V850"/>
<dbReference type="InterPro" id="IPR035911">
    <property type="entry name" value="MurE/MurF_N"/>
</dbReference>
<keyword evidence="13" id="KW-0547">Nucleotide-binding</keyword>
<dbReference type="NCBIfam" id="NF001126">
    <property type="entry name" value="PRK00139.1-4"/>
    <property type="match status" value="1"/>
</dbReference>
<evidence type="ECO:0000259" key="17">
    <source>
        <dbReference type="Pfam" id="PF08245"/>
    </source>
</evidence>
<feature type="binding site" evidence="13">
    <location>
        <position position="394"/>
    </location>
    <ligand>
        <name>meso-2,6-diaminopimelate</name>
        <dbReference type="ChEBI" id="CHEBI:57791"/>
    </ligand>
</feature>
<dbReference type="SUPFAM" id="SSF63418">
    <property type="entry name" value="MurE/MurF N-terminal domain"/>
    <property type="match status" value="1"/>
</dbReference>
<dbReference type="Gene3D" id="3.40.1390.10">
    <property type="entry name" value="MurE/MurF, N-terminal domain"/>
    <property type="match status" value="1"/>
</dbReference>
<comment type="cofactor">
    <cofactor evidence="13">
        <name>Mg(2+)</name>
        <dbReference type="ChEBI" id="CHEBI:18420"/>
    </cofactor>
</comment>
<dbReference type="NCBIfam" id="TIGR01085">
    <property type="entry name" value="murE"/>
    <property type="match status" value="1"/>
</dbReference>
<dbReference type="PANTHER" id="PTHR23135:SF4">
    <property type="entry name" value="UDP-N-ACETYLMURAMOYL-L-ALANYL-D-GLUTAMATE--2,6-DIAMINOPIMELATE LIGASE MURE HOMOLOG, CHLOROPLASTIC"/>
    <property type="match status" value="1"/>
</dbReference>
<evidence type="ECO:0000256" key="8">
    <source>
        <dbReference type="ARBA" id="ARBA00066633"/>
    </source>
</evidence>
<dbReference type="GO" id="GO:0000287">
    <property type="term" value="F:magnesium ion binding"/>
    <property type="evidence" value="ECO:0007669"/>
    <property type="project" value="UniProtKB-UniRule"/>
</dbReference>
<evidence type="ECO:0000256" key="12">
    <source>
        <dbReference type="ARBA" id="ARBA00081560"/>
    </source>
</evidence>
<feature type="domain" description="Mur ligase central" evidence="17">
    <location>
        <begin position="121"/>
        <end position="322"/>
    </location>
</feature>
<feature type="binding site" evidence="13">
    <location>
        <begin position="123"/>
        <end position="129"/>
    </location>
    <ligand>
        <name>ATP</name>
        <dbReference type="ChEBI" id="CHEBI:30616"/>
    </ligand>
</feature>
<keyword evidence="5 13" id="KW-0131">Cell cycle</keyword>
<feature type="short sequence motif" description="Meso-diaminopimelate recognition motif" evidence="13">
    <location>
        <begin position="418"/>
        <end position="421"/>
    </location>
</feature>
<keyword evidence="13" id="KW-0460">Magnesium</keyword>
<dbReference type="GO" id="GO:0051301">
    <property type="term" value="P:cell division"/>
    <property type="evidence" value="ECO:0007669"/>
    <property type="project" value="UniProtKB-KW"/>
</dbReference>
<evidence type="ECO:0000256" key="3">
    <source>
        <dbReference type="ARBA" id="ARBA00022960"/>
    </source>
</evidence>
<evidence type="ECO:0000256" key="1">
    <source>
        <dbReference type="ARBA" id="ARBA00005898"/>
    </source>
</evidence>
<feature type="binding site" evidence="13">
    <location>
        <position position="473"/>
    </location>
    <ligand>
        <name>meso-2,6-diaminopimelate</name>
        <dbReference type="ChEBI" id="CHEBI:57791"/>
    </ligand>
</feature>
<keyword evidence="4 13" id="KW-0573">Peptidoglycan synthesis</keyword>
<dbReference type="GO" id="GO:0008360">
    <property type="term" value="P:regulation of cell shape"/>
    <property type="evidence" value="ECO:0007669"/>
    <property type="project" value="UniProtKB-KW"/>
</dbReference>
<feature type="binding site" evidence="13">
    <location>
        <position position="192"/>
    </location>
    <ligand>
        <name>UDP-N-acetyl-alpha-D-muramoyl-L-alanyl-D-glutamate</name>
        <dbReference type="ChEBI" id="CHEBI:83900"/>
    </ligand>
</feature>
<dbReference type="GO" id="GO:0005524">
    <property type="term" value="F:ATP binding"/>
    <property type="evidence" value="ECO:0007669"/>
    <property type="project" value="UniProtKB-UniRule"/>
</dbReference>
<dbReference type="GO" id="GO:0071555">
    <property type="term" value="P:cell wall organization"/>
    <property type="evidence" value="ECO:0007669"/>
    <property type="project" value="UniProtKB-KW"/>
</dbReference>
<dbReference type="Gene3D" id="3.90.190.20">
    <property type="entry name" value="Mur ligase, C-terminal domain"/>
    <property type="match status" value="1"/>
</dbReference>
<dbReference type="FunFam" id="3.90.190.20:FF:000006">
    <property type="entry name" value="UDP-N-acetylmuramoyl-L-alanyl-D-glutamate--2,6-diaminopimelate ligase"/>
    <property type="match status" value="1"/>
</dbReference>
<evidence type="ECO:0000256" key="2">
    <source>
        <dbReference type="ARBA" id="ARBA00022618"/>
    </source>
</evidence>
<keyword evidence="13" id="KW-0963">Cytoplasm</keyword>
<feature type="binding site" evidence="13">
    <location>
        <position position="37"/>
    </location>
    <ligand>
        <name>UDP-N-acetyl-alpha-D-muramoyl-L-alanyl-D-glutamate</name>
        <dbReference type="ChEBI" id="CHEBI:83900"/>
    </ligand>
</feature>
<keyword evidence="3 13" id="KW-0133">Cell shape</keyword>
<feature type="binding site" evidence="13">
    <location>
        <position position="469"/>
    </location>
    <ligand>
        <name>meso-2,6-diaminopimelate</name>
        <dbReference type="ChEBI" id="CHEBI:57791"/>
    </ligand>
</feature>
<feature type="domain" description="Mur ligase N-terminal catalytic" evidence="15">
    <location>
        <begin position="32"/>
        <end position="110"/>
    </location>
</feature>
<sequence length="499" mass="54206">MLTSLTLAKLLKPWISEMEGSVSYLSLDDIVVSNLELDSRAIQQGDSFVAIIGHTVDGRLFIERAVQAGATSVLAQADSEHKHGEVTYIGEVPIIHLYQLDTLLSVIAARLYQYQQQVIGVTGTNGKTTITQLIAQWIDLLGDKAAIMGTTGNGFLDQLEEAKNTTGSAIDVQRILAKLDQQGAHYTAMEVSSHGLVQGRVAAVPFKLGIFTNLSRDHLDYHGTMEGYEAAKKLLFTGHHCEHAVLNIDDVVGRRWLSERSDAIAVSVEGRQEGERGLWATTVEYSDSGISLEFDGYFGQGNLQAPLIGQFNASNLMLAFASLLALGFDIEHLQQTAPKLQPVLGRMELFQTTNKPKIVVDYAHTPDALEKALLALRVHCEGKLWVIVGCGGDRDKGKRPMMAAIAERLADHVILSDDNPRSEDPAAIVEDMLAGMSQPQAAIVEHKRFDAAQVAMNQAGASDIILLAGKGHEDYQVIGTETVHYSDRESAATLLGLTL</sequence>
<gene>
    <name evidence="13" type="primary">murE</name>
    <name evidence="18" type="ORF">ECB94_06345</name>
</gene>
<comment type="similarity">
    <text evidence="1 13">Belongs to the MurCDEF family. MurE subfamily.</text>
</comment>
<dbReference type="InterPro" id="IPR000713">
    <property type="entry name" value="Mur_ligase_N"/>
</dbReference>
<dbReference type="RefSeq" id="WP_124940241.1">
    <property type="nucleotide sequence ID" value="NZ_CP033577.1"/>
</dbReference>
<feature type="domain" description="Mur ligase C-terminal" evidence="16">
    <location>
        <begin position="345"/>
        <end position="471"/>
    </location>
</feature>
<proteinExistence type="inferred from homology"/>
<evidence type="ECO:0000256" key="6">
    <source>
        <dbReference type="ARBA" id="ARBA00023316"/>
    </source>
</evidence>
<dbReference type="EMBL" id="CP033577">
    <property type="protein sequence ID" value="AYV20956.1"/>
    <property type="molecule type" value="Genomic_DNA"/>
</dbReference>
<dbReference type="GO" id="GO:0005737">
    <property type="term" value="C:cytoplasm"/>
    <property type="evidence" value="ECO:0007669"/>
    <property type="project" value="UniProtKB-SubCell"/>
</dbReference>
<dbReference type="EC" id="6.3.2.13" evidence="8 13"/>
<feature type="modified residue" description="N6-carboxylysine" evidence="13">
    <location>
        <position position="232"/>
    </location>
</feature>
<evidence type="ECO:0000313" key="18">
    <source>
        <dbReference type="EMBL" id="AYV20956.1"/>
    </source>
</evidence>
<dbReference type="Pfam" id="PF08245">
    <property type="entry name" value="Mur_ligase_M"/>
    <property type="match status" value="1"/>
</dbReference>
<feature type="binding site" evidence="13">
    <location>
        <position position="164"/>
    </location>
    <ligand>
        <name>UDP-N-acetyl-alpha-D-muramoyl-L-alanyl-D-glutamate</name>
        <dbReference type="ChEBI" id="CHEBI:83900"/>
    </ligand>
</feature>
<comment type="function">
    <text evidence="13">Catalyzes the addition of meso-diaminopimelic acid to the nucleotide precursor UDP-N-acetylmuramoyl-L-alanyl-D-glutamate (UMAG) in the biosynthesis of bacterial cell-wall peptidoglycan.</text>
</comment>
<evidence type="ECO:0000259" key="15">
    <source>
        <dbReference type="Pfam" id="PF01225"/>
    </source>
</evidence>
<keyword evidence="6 13" id="KW-0961">Cell wall biogenesis/degradation</keyword>
<evidence type="ECO:0000256" key="9">
    <source>
        <dbReference type="ARBA" id="ARBA00072883"/>
    </source>
</evidence>
<dbReference type="InterPro" id="IPR004101">
    <property type="entry name" value="Mur_ligase_C"/>
</dbReference>
<dbReference type="InterPro" id="IPR036615">
    <property type="entry name" value="Mur_ligase_C_dom_sf"/>
</dbReference>
<evidence type="ECO:0000256" key="11">
    <source>
        <dbReference type="ARBA" id="ARBA00076158"/>
    </source>
</evidence>
<comment type="subcellular location">
    <subcellularLocation>
        <location evidence="13 14">Cytoplasm</location>
    </subcellularLocation>
</comment>
<dbReference type="Pfam" id="PF02875">
    <property type="entry name" value="Mur_ligase_C"/>
    <property type="match status" value="1"/>
</dbReference>
<dbReference type="GO" id="GO:0009252">
    <property type="term" value="P:peptidoglycan biosynthetic process"/>
    <property type="evidence" value="ECO:0007669"/>
    <property type="project" value="UniProtKB-UniRule"/>
</dbReference>
<dbReference type="InterPro" id="IPR005761">
    <property type="entry name" value="UDP-N-AcMur-Glu-dNH2Pim_ligase"/>
</dbReference>
<comment type="caution">
    <text evidence="13">Lacks conserved residue(s) required for the propagation of feature annotation.</text>
</comment>
<dbReference type="HAMAP" id="MF_00208">
    <property type="entry name" value="MurE"/>
    <property type="match status" value="1"/>
</dbReference>
<evidence type="ECO:0000256" key="14">
    <source>
        <dbReference type="RuleBase" id="RU004135"/>
    </source>
</evidence>
<organism evidence="18 19">
    <name type="scientific">Vibrio mediterranei</name>
    <dbReference type="NCBI Taxonomy" id="689"/>
    <lineage>
        <taxon>Bacteria</taxon>
        <taxon>Pseudomonadati</taxon>
        <taxon>Pseudomonadota</taxon>
        <taxon>Gammaproteobacteria</taxon>
        <taxon>Vibrionales</taxon>
        <taxon>Vibrionaceae</taxon>
        <taxon>Vibrio</taxon>
    </lineage>
</organism>
<dbReference type="PANTHER" id="PTHR23135">
    <property type="entry name" value="MUR LIGASE FAMILY MEMBER"/>
    <property type="match status" value="1"/>
</dbReference>
<protein>
    <recommendedName>
        <fullName evidence="9 13">UDP-N-acetylmuramoyl-L-alanyl-D-glutamate--2,6-diaminopimelate ligase</fullName>
        <ecNumber evidence="8 13">6.3.2.13</ecNumber>
    </recommendedName>
    <alternativeName>
        <fullName evidence="10 13">Meso-A2pm-adding enzyme</fullName>
    </alternativeName>
    <alternativeName>
        <fullName evidence="11 13">Meso-diaminopimelate-adding enzyme</fullName>
    </alternativeName>
    <alternativeName>
        <fullName evidence="12 13">UDP-MurNAc-L-Ala-D-Glu:meso-diaminopimelate ligase</fullName>
    </alternativeName>
    <alternativeName>
        <fullName evidence="13">UDP-MurNAc-tripeptide synthetase</fullName>
    </alternativeName>
    <alternativeName>
        <fullName evidence="13">UDP-N-acetylmuramyl-tripeptide synthetase</fullName>
    </alternativeName>
</protein>
<feature type="binding site" evidence="13">
    <location>
        <begin position="418"/>
        <end position="421"/>
    </location>
    <ligand>
        <name>meso-2,6-diaminopimelate</name>
        <dbReference type="ChEBI" id="CHEBI:57791"/>
    </ligand>
</feature>
<evidence type="ECO:0000313" key="19">
    <source>
        <dbReference type="Proteomes" id="UP000279760"/>
    </source>
</evidence>
<dbReference type="Proteomes" id="UP000279760">
    <property type="component" value="Chromosome 1"/>
</dbReference>
<dbReference type="Pfam" id="PF01225">
    <property type="entry name" value="Mur_ligase"/>
    <property type="match status" value="1"/>
</dbReference>
<feature type="binding site" evidence="13">
    <location>
        <begin position="165"/>
        <end position="166"/>
    </location>
    <ligand>
        <name>UDP-N-acetyl-alpha-D-muramoyl-L-alanyl-D-glutamate</name>
        <dbReference type="ChEBI" id="CHEBI:83900"/>
    </ligand>
</feature>
<dbReference type="InterPro" id="IPR036565">
    <property type="entry name" value="Mur-like_cat_sf"/>
</dbReference>
<reference evidence="18 19" key="1">
    <citation type="submission" date="2018-11" db="EMBL/GenBank/DDBJ databases">
        <title>Complete Genome Sequence of Vbrio mediterranei 117-T6: a Potential Pathogen Bacteria Isolated from the Conchocelis of Pyropia.</title>
        <authorList>
            <person name="Liu Q."/>
        </authorList>
    </citation>
    <scope>NUCLEOTIDE SEQUENCE [LARGE SCALE GENOMIC DNA]</scope>
    <source>
        <strain evidence="18 19">117-T6</strain>
    </source>
</reference>
<dbReference type="UniPathway" id="UPA00219"/>
<evidence type="ECO:0000256" key="13">
    <source>
        <dbReference type="HAMAP-Rule" id="MF_00208"/>
    </source>
</evidence>
<feature type="binding site" evidence="13">
    <location>
        <position position="198"/>
    </location>
    <ligand>
        <name>UDP-N-acetyl-alpha-D-muramoyl-L-alanyl-D-glutamate</name>
        <dbReference type="ChEBI" id="CHEBI:83900"/>
    </ligand>
</feature>
<feature type="binding site" evidence="13">
    <location>
        <position position="200"/>
    </location>
    <ligand>
        <name>UDP-N-acetyl-alpha-D-muramoyl-L-alanyl-D-glutamate</name>
        <dbReference type="ChEBI" id="CHEBI:83900"/>
    </ligand>
</feature>